<dbReference type="InterPro" id="IPR036249">
    <property type="entry name" value="Thioredoxin-like_sf"/>
</dbReference>
<dbReference type="CDD" id="cd00340">
    <property type="entry name" value="GSH_Peroxidase"/>
    <property type="match status" value="1"/>
</dbReference>
<gene>
    <name evidence="6" type="ORF">C7Y72_03895</name>
</gene>
<name>A0A2T4UNA5_9ACTN</name>
<dbReference type="PRINTS" id="PR01011">
    <property type="entry name" value="GLUTPROXDASE"/>
</dbReference>
<evidence type="ECO:0000256" key="1">
    <source>
        <dbReference type="ARBA" id="ARBA00006926"/>
    </source>
</evidence>
<dbReference type="PANTHER" id="PTHR11592">
    <property type="entry name" value="GLUTATHIONE PEROXIDASE"/>
    <property type="match status" value="1"/>
</dbReference>
<dbReference type="EMBL" id="PYYB01000001">
    <property type="protein sequence ID" value="PTL60701.1"/>
    <property type="molecule type" value="Genomic_DNA"/>
</dbReference>
<keyword evidence="3 5" id="KW-0560">Oxidoreductase</keyword>
<evidence type="ECO:0000256" key="3">
    <source>
        <dbReference type="ARBA" id="ARBA00023002"/>
    </source>
</evidence>
<comment type="similarity">
    <text evidence="1 5">Belongs to the glutathione peroxidase family.</text>
</comment>
<dbReference type="SUPFAM" id="SSF52833">
    <property type="entry name" value="Thioredoxin-like"/>
    <property type="match status" value="1"/>
</dbReference>
<accession>A0A2T4UNA5</accession>
<comment type="caution">
    <text evidence="6">The sequence shown here is derived from an EMBL/GenBank/DDBJ whole genome shotgun (WGS) entry which is preliminary data.</text>
</comment>
<organism evidence="6 7">
    <name type="scientific">Paraconexibacter algicola</name>
    <dbReference type="NCBI Taxonomy" id="2133960"/>
    <lineage>
        <taxon>Bacteria</taxon>
        <taxon>Bacillati</taxon>
        <taxon>Actinomycetota</taxon>
        <taxon>Thermoleophilia</taxon>
        <taxon>Solirubrobacterales</taxon>
        <taxon>Paraconexibacteraceae</taxon>
        <taxon>Paraconexibacter</taxon>
    </lineage>
</organism>
<dbReference type="PROSITE" id="PS51355">
    <property type="entry name" value="GLUTATHIONE_PEROXID_3"/>
    <property type="match status" value="1"/>
</dbReference>
<dbReference type="GO" id="GO:0004601">
    <property type="term" value="F:peroxidase activity"/>
    <property type="evidence" value="ECO:0007669"/>
    <property type="project" value="UniProtKB-KW"/>
</dbReference>
<dbReference type="GO" id="GO:0034599">
    <property type="term" value="P:cellular response to oxidative stress"/>
    <property type="evidence" value="ECO:0007669"/>
    <property type="project" value="TreeGrafter"/>
</dbReference>
<proteinExistence type="inferred from homology"/>
<evidence type="ECO:0000313" key="7">
    <source>
        <dbReference type="Proteomes" id="UP000240739"/>
    </source>
</evidence>
<dbReference type="PIRSF" id="PIRSF000303">
    <property type="entry name" value="Glutathion_perox"/>
    <property type="match status" value="1"/>
</dbReference>
<dbReference type="InterPro" id="IPR000889">
    <property type="entry name" value="Glutathione_peroxidase"/>
</dbReference>
<sequence>MYFKRSKTLDAPTDVYAHEVELLEGGTLDLSTLRGKPTLIVNTASKCGYTPQFEGLQELYATYQDQGLQILGCPSADFAGQEHDDAVATGEVCRRNYGVTFPVTAKMSVRADPHPLWEDLNRQPGSKPPVWNFTKYLVDGDGKLVARWATKVKPDDPEIKAAIERALAK</sequence>
<evidence type="ECO:0000256" key="4">
    <source>
        <dbReference type="PIRSR" id="PIRSR000303-1"/>
    </source>
</evidence>
<dbReference type="AlphaFoldDB" id="A0A2T4UNA5"/>
<keyword evidence="2 5" id="KW-0575">Peroxidase</keyword>
<reference evidence="6 7" key="1">
    <citation type="submission" date="2018-03" db="EMBL/GenBank/DDBJ databases">
        <title>Aquarubrobacter algicola gen. nov., sp. nov., a novel actinobacterium isolated from shallow eutrophic lake during the end of cyanobacterial harmful algal blooms.</title>
        <authorList>
            <person name="Chun S.J."/>
        </authorList>
    </citation>
    <scope>NUCLEOTIDE SEQUENCE [LARGE SCALE GENOMIC DNA]</scope>
    <source>
        <strain evidence="6 7">Seoho-28</strain>
    </source>
</reference>
<evidence type="ECO:0000256" key="5">
    <source>
        <dbReference type="RuleBase" id="RU000499"/>
    </source>
</evidence>
<dbReference type="OrthoDB" id="9785502at2"/>
<protein>
    <recommendedName>
        <fullName evidence="5">Glutathione peroxidase</fullName>
    </recommendedName>
</protein>
<feature type="active site" evidence="4">
    <location>
        <position position="47"/>
    </location>
</feature>
<dbReference type="Gene3D" id="3.40.30.10">
    <property type="entry name" value="Glutaredoxin"/>
    <property type="match status" value="1"/>
</dbReference>
<keyword evidence="7" id="KW-1185">Reference proteome</keyword>
<dbReference type="PANTHER" id="PTHR11592:SF44">
    <property type="entry name" value="GLUTATHIONE PEROXIDASE"/>
    <property type="match status" value="1"/>
</dbReference>
<dbReference type="Proteomes" id="UP000240739">
    <property type="component" value="Unassembled WGS sequence"/>
</dbReference>
<evidence type="ECO:0000313" key="6">
    <source>
        <dbReference type="EMBL" id="PTL60701.1"/>
    </source>
</evidence>
<dbReference type="Pfam" id="PF00255">
    <property type="entry name" value="GSHPx"/>
    <property type="match status" value="1"/>
</dbReference>
<evidence type="ECO:0000256" key="2">
    <source>
        <dbReference type="ARBA" id="ARBA00022559"/>
    </source>
</evidence>